<reference evidence="1" key="1">
    <citation type="submission" date="2023-06" db="EMBL/GenBank/DDBJ databases">
        <title>Genomic of Agaribacillus aureum.</title>
        <authorList>
            <person name="Wang G."/>
        </authorList>
    </citation>
    <scope>NUCLEOTIDE SEQUENCE</scope>
    <source>
        <strain evidence="1">BMA12</strain>
    </source>
</reference>
<evidence type="ECO:0000313" key="1">
    <source>
        <dbReference type="EMBL" id="MDN5212859.1"/>
    </source>
</evidence>
<accession>A0ABT8L528</accession>
<comment type="caution">
    <text evidence="1">The sequence shown here is derived from an EMBL/GenBank/DDBJ whole genome shotgun (WGS) entry which is preliminary data.</text>
</comment>
<dbReference type="RefSeq" id="WP_346758176.1">
    <property type="nucleotide sequence ID" value="NZ_JAUJEB010000001.1"/>
</dbReference>
<dbReference type="EMBL" id="JAUJEB010000001">
    <property type="protein sequence ID" value="MDN5212859.1"/>
    <property type="molecule type" value="Genomic_DNA"/>
</dbReference>
<proteinExistence type="predicted"/>
<protein>
    <recommendedName>
        <fullName evidence="3">Lipoprotein</fullName>
    </recommendedName>
</protein>
<keyword evidence="2" id="KW-1185">Reference proteome</keyword>
<evidence type="ECO:0000313" key="2">
    <source>
        <dbReference type="Proteomes" id="UP001172083"/>
    </source>
</evidence>
<organism evidence="1 2">
    <name type="scientific">Agaribacillus aureus</name>
    <dbReference type="NCBI Taxonomy" id="3051825"/>
    <lineage>
        <taxon>Bacteria</taxon>
        <taxon>Pseudomonadati</taxon>
        <taxon>Bacteroidota</taxon>
        <taxon>Cytophagia</taxon>
        <taxon>Cytophagales</taxon>
        <taxon>Splendidivirgaceae</taxon>
        <taxon>Agaribacillus</taxon>
    </lineage>
</organism>
<name>A0ABT8L528_9BACT</name>
<evidence type="ECO:0008006" key="3">
    <source>
        <dbReference type="Google" id="ProtNLM"/>
    </source>
</evidence>
<dbReference type="PROSITE" id="PS51257">
    <property type="entry name" value="PROKAR_LIPOPROTEIN"/>
    <property type="match status" value="1"/>
</dbReference>
<sequence>MNKILMFLLLFGLTGCNTEGNKAVDREKIKQEMSDRQIKRVSEPALMEAAFQTGEKLVSAAEGVLLEKLKNFSENNQLDSVVDQVGHQDYEKLIAALIDSLNHEAGHRISLIGLGLEKIHPDTSVIEKQLLDAYQYNVEHDIPLEDNIQKSGTGYLLFTRAITSEMNICSLILAKNISSDDPDKLSGQQVGFCGIWSIKLSKKDIIKSL</sequence>
<dbReference type="Proteomes" id="UP001172083">
    <property type="component" value="Unassembled WGS sequence"/>
</dbReference>
<gene>
    <name evidence="1" type="ORF">QQ020_12410</name>
</gene>